<gene>
    <name evidence="1" type="ORF">EJB05_44092</name>
</gene>
<keyword evidence="2" id="KW-1185">Reference proteome</keyword>
<evidence type="ECO:0000313" key="2">
    <source>
        <dbReference type="Proteomes" id="UP000324897"/>
    </source>
</evidence>
<name>A0A5J9TIM1_9POAL</name>
<dbReference type="AlphaFoldDB" id="A0A5J9TIM1"/>
<accession>A0A5J9TIM1</accession>
<protein>
    <submittedName>
        <fullName evidence="1">Uncharacterized protein</fullName>
    </submittedName>
</protein>
<feature type="non-terminal residue" evidence="1">
    <location>
        <position position="1"/>
    </location>
</feature>
<sequence>MPSSTRTTRTHRGQLLGGEVVDMVPSNVASFLSRFIWLLQLTKLLAALPQLSKIAMKCEIDMEDAI</sequence>
<comment type="caution">
    <text evidence="1">The sequence shown here is derived from an EMBL/GenBank/DDBJ whole genome shotgun (WGS) entry which is preliminary data.</text>
</comment>
<organism evidence="1 2">
    <name type="scientific">Eragrostis curvula</name>
    <name type="common">weeping love grass</name>
    <dbReference type="NCBI Taxonomy" id="38414"/>
    <lineage>
        <taxon>Eukaryota</taxon>
        <taxon>Viridiplantae</taxon>
        <taxon>Streptophyta</taxon>
        <taxon>Embryophyta</taxon>
        <taxon>Tracheophyta</taxon>
        <taxon>Spermatophyta</taxon>
        <taxon>Magnoliopsida</taxon>
        <taxon>Liliopsida</taxon>
        <taxon>Poales</taxon>
        <taxon>Poaceae</taxon>
        <taxon>PACMAD clade</taxon>
        <taxon>Chloridoideae</taxon>
        <taxon>Eragrostideae</taxon>
        <taxon>Eragrostidinae</taxon>
        <taxon>Eragrostis</taxon>
    </lineage>
</organism>
<dbReference type="Gramene" id="TVU10551">
    <property type="protein sequence ID" value="TVU10551"/>
    <property type="gene ID" value="EJB05_44092"/>
</dbReference>
<proteinExistence type="predicted"/>
<reference evidence="1 2" key="1">
    <citation type="journal article" date="2019" name="Sci. Rep.">
        <title>A high-quality genome of Eragrostis curvula grass provides insights into Poaceae evolution and supports new strategies to enhance forage quality.</title>
        <authorList>
            <person name="Carballo J."/>
            <person name="Santos B.A.C.M."/>
            <person name="Zappacosta D."/>
            <person name="Garbus I."/>
            <person name="Selva J.P."/>
            <person name="Gallo C.A."/>
            <person name="Diaz A."/>
            <person name="Albertini E."/>
            <person name="Caccamo M."/>
            <person name="Echenique V."/>
        </authorList>
    </citation>
    <scope>NUCLEOTIDE SEQUENCE [LARGE SCALE GENOMIC DNA]</scope>
    <source>
        <strain evidence="2">cv. Victoria</strain>
        <tissue evidence="1">Leaf</tissue>
    </source>
</reference>
<evidence type="ECO:0000313" key="1">
    <source>
        <dbReference type="EMBL" id="TVU10551.1"/>
    </source>
</evidence>
<dbReference type="EMBL" id="RWGY01000039">
    <property type="protein sequence ID" value="TVU10551.1"/>
    <property type="molecule type" value="Genomic_DNA"/>
</dbReference>
<dbReference type="Proteomes" id="UP000324897">
    <property type="component" value="Chromosome 3"/>
</dbReference>